<reference evidence="2 3" key="1">
    <citation type="journal article" date="2015" name="BMC Genomics">
        <title>Genome mining reveals unlocked bioactive potential of marine Gram-negative bacteria.</title>
        <authorList>
            <person name="Machado H."/>
            <person name="Sonnenschein E.C."/>
            <person name="Melchiorsen J."/>
            <person name="Gram L."/>
        </authorList>
    </citation>
    <scope>NUCLEOTIDE SEQUENCE [LARGE SCALE GENOMIC DNA]</scope>
    <source>
        <strain evidence="2 3">S2757</strain>
    </source>
</reference>
<proteinExistence type="predicted"/>
<accession>A0A0F4NNS4</accession>
<evidence type="ECO:0000313" key="3">
    <source>
        <dbReference type="Proteomes" id="UP000033673"/>
    </source>
</evidence>
<dbReference type="EMBL" id="JXXV01000007">
    <property type="protein sequence ID" value="KJY84478.1"/>
    <property type="molecule type" value="Genomic_DNA"/>
</dbReference>
<keyword evidence="3" id="KW-1185">Reference proteome</keyword>
<comment type="caution">
    <text evidence="2">The sequence shown here is derived from an EMBL/GenBank/DDBJ whole genome shotgun (WGS) entry which is preliminary data.</text>
</comment>
<dbReference type="OrthoDB" id="6080400at2"/>
<evidence type="ECO:0000259" key="1">
    <source>
        <dbReference type="Pfam" id="PF11557"/>
    </source>
</evidence>
<dbReference type="PATRIC" id="fig|579748.3.peg.585"/>
<protein>
    <recommendedName>
        <fullName evidence="1">Solitary outer membrane autotransporter-like beta-barrel domain-containing protein</fullName>
    </recommendedName>
</protein>
<organism evidence="2 3">
    <name type="scientific">Vibrio galatheae</name>
    <dbReference type="NCBI Taxonomy" id="579748"/>
    <lineage>
        <taxon>Bacteria</taxon>
        <taxon>Pseudomonadati</taxon>
        <taxon>Pseudomonadota</taxon>
        <taxon>Gammaproteobacteria</taxon>
        <taxon>Vibrionales</taxon>
        <taxon>Vibrionaceae</taxon>
        <taxon>Vibrio</taxon>
    </lineage>
</organism>
<dbReference type="STRING" id="579748.TW81_02820"/>
<dbReference type="AlphaFoldDB" id="A0A0F4NNS4"/>
<dbReference type="Proteomes" id="UP000033673">
    <property type="component" value="Unassembled WGS sequence"/>
</dbReference>
<sequence length="306" mass="34833">MAQSFDVISNFLEQSFAYTIVMSDSDVFTVGFADFNPNNLFNTENENLGTYDSVENRKKYGITTIPMSFRLNDEQDTNTHSLLVRFSGLTTEDTIRWPGEDRDDDLSQVILDMYIAYRYEHVLDENWSIEPGFGTHLMHYQNSMTYNSNTGRQFQPVLDGLLFNTSAWANVYEPHIRVNYRQKESWGKWKLSSSGHYFYGYGWGEANDGDPGNPEGWYLVNSATAVYDFNRIGSSTQSIYSTIRRVDVGSDVEHNLGTSSYYEASLGWLMTPPFDIGFIDNIGLGLTFNYGSAFKGGSLVVFFNQD</sequence>
<dbReference type="Pfam" id="PF11557">
    <property type="entry name" value="Omp_AT"/>
    <property type="match status" value="1"/>
</dbReference>
<gene>
    <name evidence="2" type="ORF">TW81_02820</name>
</gene>
<dbReference type="InterPro" id="IPR021621">
    <property type="entry name" value="Omp_AT"/>
</dbReference>
<feature type="domain" description="Solitary outer membrane autotransporter-like beta-barrel" evidence="1">
    <location>
        <begin position="2"/>
        <end position="305"/>
    </location>
</feature>
<name>A0A0F4NNS4_9VIBR</name>
<evidence type="ECO:0000313" key="2">
    <source>
        <dbReference type="EMBL" id="KJY84478.1"/>
    </source>
</evidence>